<accession>A0A0G0CUL5</accession>
<dbReference type="PROSITE" id="PS51464">
    <property type="entry name" value="SIS"/>
    <property type="match status" value="1"/>
</dbReference>
<feature type="domain" description="SIS" evidence="3">
    <location>
        <begin position="21"/>
        <end position="182"/>
    </location>
</feature>
<dbReference type="SUPFAM" id="SSF53697">
    <property type="entry name" value="SIS domain"/>
    <property type="match status" value="1"/>
</dbReference>
<dbReference type="PATRIC" id="fig|1618561.3.peg.753"/>
<dbReference type="GO" id="GO:1901135">
    <property type="term" value="P:carbohydrate derivative metabolic process"/>
    <property type="evidence" value="ECO:0007669"/>
    <property type="project" value="InterPro"/>
</dbReference>
<comment type="similarity">
    <text evidence="1">Belongs to the PGI/PMI family.</text>
</comment>
<comment type="caution">
    <text evidence="4">The sequence shown here is derived from an EMBL/GenBank/DDBJ whole genome shotgun (WGS) entry which is preliminary data.</text>
</comment>
<reference evidence="4 5" key="1">
    <citation type="journal article" date="2015" name="Nature">
        <title>rRNA introns, odd ribosomes, and small enigmatic genomes across a large radiation of phyla.</title>
        <authorList>
            <person name="Brown C.T."/>
            <person name="Hug L.A."/>
            <person name="Thomas B.C."/>
            <person name="Sharon I."/>
            <person name="Castelle C.J."/>
            <person name="Singh A."/>
            <person name="Wilkins M.J."/>
            <person name="Williams K.H."/>
            <person name="Banfield J.F."/>
        </authorList>
    </citation>
    <scope>NUCLEOTIDE SEQUENCE [LARGE SCALE GENOMIC DNA]</scope>
</reference>
<dbReference type="GO" id="GO:0097367">
    <property type="term" value="F:carbohydrate derivative binding"/>
    <property type="evidence" value="ECO:0007669"/>
    <property type="project" value="InterPro"/>
</dbReference>
<dbReference type="InterPro" id="IPR019490">
    <property type="entry name" value="Glu6P/Mann6P_isomerase_C"/>
</dbReference>
<keyword evidence="2 4" id="KW-0413">Isomerase</keyword>
<evidence type="ECO:0000313" key="5">
    <source>
        <dbReference type="Proteomes" id="UP000033995"/>
    </source>
</evidence>
<dbReference type="Gene3D" id="3.40.50.10490">
    <property type="entry name" value="Glucose-6-phosphate isomerase like protein, domain 1"/>
    <property type="match status" value="2"/>
</dbReference>
<evidence type="ECO:0000256" key="2">
    <source>
        <dbReference type="ARBA" id="ARBA00023235"/>
    </source>
</evidence>
<sequence length="343" mass="38533">MTNTLDSLGIEDSLNLFPEQIKKTFEEAMRFNLTKFTPKAIVISGMGGSSNAAKILEGLYEEDFKVPYDIDIHNDYDLPIWVNKDTLVILNSYSGNTEETLSAFNDAKKVGAKMIAVTTNGKLKDMIINKEIEGVYVESKSVNPSDYPKVGLGISFGALSGTLANLGILKLSKDELFAGLGELTKIREVWNVLEMAKKLSDFLPILLSGRPFLGALNAGRNAMCEIGRTFTQFYDFPEVNHVLIEATQQPSYIKDKFKYLFFESDFVHPRVKERFKITKKIFDEQGNNYLTYSLKGSTKLVQALELAHYCAWLGLHLSLLRNDDPGPEPWIIKLKESLSQPVH</sequence>
<dbReference type="AlphaFoldDB" id="A0A0G0CUL5"/>
<dbReference type="GO" id="GO:0004476">
    <property type="term" value="F:mannose-6-phosphate isomerase activity"/>
    <property type="evidence" value="ECO:0007669"/>
    <property type="project" value="InterPro"/>
</dbReference>
<organism evidence="4 5">
    <name type="scientific">Candidatus Woesebacteria bacterium GW2011_GWA2_33_28</name>
    <dbReference type="NCBI Taxonomy" id="1618561"/>
    <lineage>
        <taxon>Bacteria</taxon>
        <taxon>Candidatus Woeseibacteriota</taxon>
    </lineage>
</organism>
<dbReference type="InterPro" id="IPR046348">
    <property type="entry name" value="SIS_dom_sf"/>
</dbReference>
<evidence type="ECO:0000256" key="1">
    <source>
        <dbReference type="ARBA" id="ARBA00010523"/>
    </source>
</evidence>
<dbReference type="GO" id="GO:0004347">
    <property type="term" value="F:glucose-6-phosphate isomerase activity"/>
    <property type="evidence" value="ECO:0007669"/>
    <property type="project" value="InterPro"/>
</dbReference>
<dbReference type="InterPro" id="IPR001347">
    <property type="entry name" value="SIS_dom"/>
</dbReference>
<dbReference type="GO" id="GO:0005975">
    <property type="term" value="P:carbohydrate metabolic process"/>
    <property type="evidence" value="ECO:0007669"/>
    <property type="project" value="InterPro"/>
</dbReference>
<evidence type="ECO:0000259" key="3">
    <source>
        <dbReference type="PROSITE" id="PS51464"/>
    </source>
</evidence>
<evidence type="ECO:0000313" key="4">
    <source>
        <dbReference type="EMBL" id="KKP47027.1"/>
    </source>
</evidence>
<dbReference type="Proteomes" id="UP000033995">
    <property type="component" value="Unassembled WGS sequence"/>
</dbReference>
<dbReference type="EMBL" id="LBOZ01000006">
    <property type="protein sequence ID" value="KKP47027.1"/>
    <property type="molecule type" value="Genomic_DNA"/>
</dbReference>
<name>A0A0G0CUL5_9BACT</name>
<dbReference type="Pfam" id="PF10432">
    <property type="entry name" value="bact-PGI_C"/>
    <property type="match status" value="1"/>
</dbReference>
<proteinExistence type="inferred from homology"/>
<protein>
    <submittedName>
        <fullName evidence="4">Bifunctional phosphoglucose/phosphomannose isomerase</fullName>
    </submittedName>
</protein>
<gene>
    <name evidence="4" type="ORF">UR38_C0006G0030</name>
</gene>
<dbReference type="Pfam" id="PF01380">
    <property type="entry name" value="SIS"/>
    <property type="match status" value="1"/>
</dbReference>